<evidence type="ECO:0000256" key="2">
    <source>
        <dbReference type="RuleBase" id="RU362080"/>
    </source>
</evidence>
<dbReference type="AlphaFoldDB" id="A0A4R7FUE2"/>
<comment type="function">
    <text evidence="2">Antitoxin component of a type II toxin-antitoxin (TA) system.</text>
</comment>
<feature type="region of interest" description="Disordered" evidence="3">
    <location>
        <begin position="59"/>
        <end position="86"/>
    </location>
</feature>
<dbReference type="SUPFAM" id="SSF143120">
    <property type="entry name" value="YefM-like"/>
    <property type="match status" value="1"/>
</dbReference>
<dbReference type="Proteomes" id="UP000294506">
    <property type="component" value="Unassembled WGS sequence"/>
</dbReference>
<protein>
    <recommendedName>
        <fullName evidence="2">Antitoxin</fullName>
    </recommendedName>
</protein>
<dbReference type="Gene3D" id="3.40.1620.10">
    <property type="entry name" value="YefM-like domain"/>
    <property type="match status" value="1"/>
</dbReference>
<comment type="similarity">
    <text evidence="1 2">Belongs to the phD/YefM antitoxin family.</text>
</comment>
<dbReference type="EMBL" id="SOAN01000018">
    <property type="protein sequence ID" value="TDS82319.1"/>
    <property type="molecule type" value="Genomic_DNA"/>
</dbReference>
<dbReference type="Pfam" id="PF02604">
    <property type="entry name" value="PhdYeFM_antitox"/>
    <property type="match status" value="1"/>
</dbReference>
<evidence type="ECO:0000256" key="3">
    <source>
        <dbReference type="SAM" id="MobiDB-lite"/>
    </source>
</evidence>
<proteinExistence type="inferred from homology"/>
<comment type="caution">
    <text evidence="4">The sequence shown here is derived from an EMBL/GenBank/DDBJ whole genome shotgun (WGS) entry which is preliminary data.</text>
</comment>
<name>A0A4R7FUE2_9MICC</name>
<gene>
    <name evidence="4" type="ORF">EV640_1186</name>
</gene>
<evidence type="ECO:0000313" key="5">
    <source>
        <dbReference type="Proteomes" id="UP000294506"/>
    </source>
</evidence>
<evidence type="ECO:0000313" key="4">
    <source>
        <dbReference type="EMBL" id="TDS82319.1"/>
    </source>
</evidence>
<dbReference type="InterPro" id="IPR006442">
    <property type="entry name" value="Antitoxin_Phd/YefM"/>
</dbReference>
<keyword evidence="5" id="KW-1185">Reference proteome</keyword>
<feature type="compositionally biased region" description="Basic and acidic residues" evidence="3">
    <location>
        <begin position="60"/>
        <end position="70"/>
    </location>
</feature>
<organism evidence="4 5">
    <name type="scientific">Nesterenkonia aurantiaca</name>
    <dbReference type="NCBI Taxonomy" id="1436010"/>
    <lineage>
        <taxon>Bacteria</taxon>
        <taxon>Bacillati</taxon>
        <taxon>Actinomycetota</taxon>
        <taxon>Actinomycetes</taxon>
        <taxon>Micrococcales</taxon>
        <taxon>Micrococcaceae</taxon>
        <taxon>Nesterenkonia</taxon>
    </lineage>
</organism>
<dbReference type="InterPro" id="IPR036165">
    <property type="entry name" value="YefM-like_sf"/>
</dbReference>
<evidence type="ECO:0000256" key="1">
    <source>
        <dbReference type="ARBA" id="ARBA00009981"/>
    </source>
</evidence>
<sequence>MYYSVMTSTTLSDFRAHQSKILDDAQREPVEILSRGSRRRAVVVSPEFFDRAIQALEDQTDTHGAAEARSENGSVSHQELMAELDL</sequence>
<reference evidence="4 5" key="1">
    <citation type="submission" date="2019-03" db="EMBL/GenBank/DDBJ databases">
        <title>Genomic Encyclopedia of Type Strains, Phase III (KMG-III): the genomes of soil and plant-associated and newly described type strains.</title>
        <authorList>
            <person name="Whitman W."/>
        </authorList>
    </citation>
    <scope>NUCLEOTIDE SEQUENCE [LARGE SCALE GENOMIC DNA]</scope>
    <source>
        <strain evidence="4 5">DSM 27373</strain>
    </source>
</reference>
<accession>A0A4R7FUE2</accession>